<dbReference type="Pfam" id="PF21369">
    <property type="entry name" value="STL11_N"/>
    <property type="match status" value="1"/>
</dbReference>
<keyword evidence="1" id="KW-0694">RNA-binding</keyword>
<keyword evidence="2" id="KW-0862">Zinc</keyword>
<reference evidence="7" key="1">
    <citation type="submission" date="2016-06" db="UniProtKB">
        <authorList>
            <consortium name="WormBaseParasite"/>
        </authorList>
    </citation>
    <scope>IDENTIFICATION</scope>
</reference>
<keyword evidence="6" id="KW-1185">Reference proteome</keyword>
<evidence type="ECO:0000256" key="2">
    <source>
        <dbReference type="PROSITE-ProRule" id="PRU00723"/>
    </source>
</evidence>
<gene>
    <name evidence="5" type="ORF">ECPE_LOCUS5132</name>
</gene>
<dbReference type="InterPro" id="IPR000571">
    <property type="entry name" value="Znf_CCCH"/>
</dbReference>
<evidence type="ECO:0000259" key="4">
    <source>
        <dbReference type="PROSITE" id="PS50103"/>
    </source>
</evidence>
<dbReference type="GO" id="GO:0071007">
    <property type="term" value="C:U2-type catalytic step 2 spliceosome"/>
    <property type="evidence" value="ECO:0007669"/>
    <property type="project" value="TreeGrafter"/>
</dbReference>
<proteinExistence type="predicted"/>
<organism evidence="7">
    <name type="scientific">Echinostoma caproni</name>
    <dbReference type="NCBI Taxonomy" id="27848"/>
    <lineage>
        <taxon>Eukaryota</taxon>
        <taxon>Metazoa</taxon>
        <taxon>Spiralia</taxon>
        <taxon>Lophotrochozoa</taxon>
        <taxon>Platyhelminthes</taxon>
        <taxon>Trematoda</taxon>
        <taxon>Digenea</taxon>
        <taxon>Plagiorchiida</taxon>
        <taxon>Echinostomata</taxon>
        <taxon>Echinostomatoidea</taxon>
        <taxon>Echinostomatidae</taxon>
        <taxon>Echinostoma</taxon>
    </lineage>
</organism>
<protein>
    <submittedName>
        <fullName evidence="7">C3H1-type domain-containing protein</fullName>
    </submittedName>
</protein>
<dbReference type="EMBL" id="UZAN01041978">
    <property type="protein sequence ID" value="VDP74637.1"/>
    <property type="molecule type" value="Genomic_DNA"/>
</dbReference>
<sequence length="270" mass="30258">MASSKGVSTYNRQNWEDLSFPILCETSLGPSPFVRMMNEKYGKECKICNRPFTKTEICQSCARMKNVCQTLEVRDKALGISQQLQKNDVNPTYYRRNKPCICSFWVKGECRRGEECLYRNEKIKKSPLYIGGIPDGLAESDFLNHFYQLGELFAEKAAGRTYDRLILGGHSLTVNWEAGDASPLPPVPGQPLRNSYATTSSVFSSTRNTNDASSIQKEAKPTYEGPQGVHYPSQNPQSTGSVLAAQQHEQLLGGTKNRLEKYDPVLLRLS</sequence>
<feature type="compositionally biased region" description="Polar residues" evidence="3">
    <location>
        <begin position="192"/>
        <end position="216"/>
    </location>
</feature>
<evidence type="ECO:0000313" key="6">
    <source>
        <dbReference type="Proteomes" id="UP000272942"/>
    </source>
</evidence>
<dbReference type="WBParaSite" id="ECPE_0000514401-mRNA-1">
    <property type="protein sequence ID" value="ECPE_0000514401-mRNA-1"/>
    <property type="gene ID" value="ECPE_0000514401"/>
</dbReference>
<feature type="domain" description="C3H1-type" evidence="4">
    <location>
        <begin position="95"/>
        <end position="123"/>
    </location>
</feature>
<dbReference type="PROSITE" id="PS50103">
    <property type="entry name" value="ZF_C3H1"/>
    <property type="match status" value="1"/>
</dbReference>
<evidence type="ECO:0000256" key="3">
    <source>
        <dbReference type="SAM" id="MobiDB-lite"/>
    </source>
</evidence>
<feature type="region of interest" description="Disordered" evidence="3">
    <location>
        <begin position="190"/>
        <end position="243"/>
    </location>
</feature>
<name>A0A183ADU7_9TREM</name>
<dbReference type="GO" id="GO:0036002">
    <property type="term" value="F:pre-mRNA binding"/>
    <property type="evidence" value="ECO:0007669"/>
    <property type="project" value="TreeGrafter"/>
</dbReference>
<accession>A0A183ADU7</accession>
<reference evidence="5 6" key="2">
    <citation type="submission" date="2018-11" db="EMBL/GenBank/DDBJ databases">
        <authorList>
            <consortium name="Pathogen Informatics"/>
        </authorList>
    </citation>
    <scope>NUCLEOTIDE SEQUENCE [LARGE SCALE GENOMIC DNA]</scope>
    <source>
        <strain evidence="5 6">Egypt</strain>
    </source>
</reference>
<evidence type="ECO:0000256" key="1">
    <source>
        <dbReference type="ARBA" id="ARBA00022884"/>
    </source>
</evidence>
<dbReference type="GO" id="GO:0008270">
    <property type="term" value="F:zinc ion binding"/>
    <property type="evidence" value="ECO:0007669"/>
    <property type="project" value="UniProtKB-KW"/>
</dbReference>
<feature type="zinc finger region" description="C3H1-type" evidence="2">
    <location>
        <begin position="95"/>
        <end position="123"/>
    </location>
</feature>
<dbReference type="GO" id="GO:0071006">
    <property type="term" value="C:U2-type catalytic step 1 spliceosome"/>
    <property type="evidence" value="ECO:0007669"/>
    <property type="project" value="TreeGrafter"/>
</dbReference>
<dbReference type="Proteomes" id="UP000272942">
    <property type="component" value="Unassembled WGS sequence"/>
</dbReference>
<evidence type="ECO:0000313" key="5">
    <source>
        <dbReference type="EMBL" id="VDP74637.1"/>
    </source>
</evidence>
<dbReference type="OrthoDB" id="10259600at2759"/>
<dbReference type="PANTHER" id="PTHR14089">
    <property type="entry name" value="PRE-MRNA-SPLICING FACTOR RBM22"/>
    <property type="match status" value="1"/>
</dbReference>
<keyword evidence="2" id="KW-0863">Zinc-finger</keyword>
<dbReference type="InterPro" id="IPR039171">
    <property type="entry name" value="Cwc2/Slt11"/>
</dbReference>
<keyword evidence="2" id="KW-0479">Metal-binding</keyword>
<dbReference type="GO" id="GO:0017070">
    <property type="term" value="F:U6 snRNA binding"/>
    <property type="evidence" value="ECO:0007669"/>
    <property type="project" value="TreeGrafter"/>
</dbReference>
<dbReference type="PANTHER" id="PTHR14089:SF6">
    <property type="entry name" value="PRE-MRNA-SPLICING FACTOR RBM22"/>
    <property type="match status" value="1"/>
</dbReference>
<dbReference type="AlphaFoldDB" id="A0A183ADU7"/>
<feature type="compositionally biased region" description="Polar residues" evidence="3">
    <location>
        <begin position="232"/>
        <end position="241"/>
    </location>
</feature>
<dbReference type="InterPro" id="IPR048995">
    <property type="entry name" value="STL11/RBM22-like_N"/>
</dbReference>
<evidence type="ECO:0000313" key="7">
    <source>
        <dbReference type="WBParaSite" id="ECPE_0000514401-mRNA-1"/>
    </source>
</evidence>
<dbReference type="GO" id="GO:0000974">
    <property type="term" value="C:Prp19 complex"/>
    <property type="evidence" value="ECO:0007669"/>
    <property type="project" value="TreeGrafter"/>
</dbReference>